<dbReference type="GO" id="GO:0016787">
    <property type="term" value="F:hydrolase activity"/>
    <property type="evidence" value="ECO:0007669"/>
    <property type="project" value="UniProtKB-KW"/>
</dbReference>
<feature type="region of interest" description="Disordered" evidence="2">
    <location>
        <begin position="411"/>
        <end position="443"/>
    </location>
</feature>
<evidence type="ECO:0000313" key="3">
    <source>
        <dbReference type="EMBL" id="UGO57161.1"/>
    </source>
</evidence>
<feature type="region of interest" description="Disordered" evidence="2">
    <location>
        <begin position="365"/>
        <end position="391"/>
    </location>
</feature>
<proteinExistence type="predicted"/>
<feature type="compositionally biased region" description="Basic and acidic residues" evidence="2">
    <location>
        <begin position="415"/>
        <end position="424"/>
    </location>
</feature>
<reference evidence="3" key="1">
    <citation type="submission" date="2020-11" db="EMBL/GenBank/DDBJ databases">
        <title>RNA virus dark matter in the feces of wild birds.</title>
        <authorList>
            <person name="Lu X."/>
            <person name="Yang X.S."/>
            <person name="Zhang W."/>
        </authorList>
    </citation>
    <scope>NUCLEOTIDE SEQUENCE</scope>
    <source>
        <strain evidence="3">Crane193con28</strain>
    </source>
</reference>
<evidence type="ECO:0000256" key="2">
    <source>
        <dbReference type="SAM" id="MobiDB-lite"/>
    </source>
</evidence>
<organism evidence="3">
    <name type="scientific">Riboviria sp</name>
    <dbReference type="NCBI Taxonomy" id="2585031"/>
    <lineage>
        <taxon>Viruses</taxon>
        <taxon>Riboviria</taxon>
    </lineage>
</organism>
<name>A0A8K1U3G1_9VIRU</name>
<sequence length="443" mass="47151">MADFGEEFFDMAAWAMQLRRPVVNSAPGFLSGVLSLGGKTALACFDAVKSAVQTDWRNAALIGGGAAAAVVLTKHYGPSLGVSQVCDAYRWVRVKCGGEPTVVTGVTPLATKRNTLESVRAGSTESKMPSPANQAQVGELVGSEFRVIGCAVRMKDWLIMPAHVYAAVDKPVAKGKQSMLALSSKEYTDLDTDLIGIKLTNQELSVIGLRDVGCYNEIPRQGAFTAICGSAGNGTTGVVRLDPSVFGRVTYDGTTVAGYSGAAYMSGNSLIGIHTSGGVVNGGYAAGYVKTLLQVVDKERFEDSEDWLQNVYKSGREIKFDPKWRDLDEVRIQVGGRFSIVSRDSMRRAFGNSWEDEITAGRFSQSYGDVESGEGAKTSISGGSKSLDASPDLAETKVSKLMAEYAKLSTKQKKKVSDILRSRTDSSSPPPPVSMIPTGSSSV</sequence>
<accession>A0A8K1U3G1</accession>
<evidence type="ECO:0000256" key="1">
    <source>
        <dbReference type="ARBA" id="ARBA00022801"/>
    </source>
</evidence>
<dbReference type="InterPro" id="IPR009003">
    <property type="entry name" value="Peptidase_S1_PA"/>
</dbReference>
<dbReference type="EMBL" id="MW239215">
    <property type="protein sequence ID" value="UGO57161.1"/>
    <property type="molecule type" value="Genomic_RNA"/>
</dbReference>
<dbReference type="SUPFAM" id="SSF50494">
    <property type="entry name" value="Trypsin-like serine proteases"/>
    <property type="match status" value="1"/>
</dbReference>
<keyword evidence="1" id="KW-0378">Hydrolase</keyword>
<protein>
    <recommendedName>
        <fullName evidence="4">Serine protease</fullName>
    </recommendedName>
</protein>
<evidence type="ECO:0008006" key="4">
    <source>
        <dbReference type="Google" id="ProtNLM"/>
    </source>
</evidence>